<protein>
    <submittedName>
        <fullName evidence="1">Uncharacterized protein</fullName>
    </submittedName>
</protein>
<sequence>MELENCERALKTPLQDSGQFFSSWVFSDRLDPLFALIDPVKRLLILMELDHQWASGCPEGMIIKTKEVLLLQSMGD</sequence>
<name>A0A0F9ITE5_9ZZZZ</name>
<reference evidence="1" key="1">
    <citation type="journal article" date="2015" name="Nature">
        <title>Complex archaea that bridge the gap between prokaryotes and eukaryotes.</title>
        <authorList>
            <person name="Spang A."/>
            <person name="Saw J.H."/>
            <person name="Jorgensen S.L."/>
            <person name="Zaremba-Niedzwiedzka K."/>
            <person name="Martijn J."/>
            <person name="Lind A.E."/>
            <person name="van Eijk R."/>
            <person name="Schleper C."/>
            <person name="Guy L."/>
            <person name="Ettema T.J."/>
        </authorList>
    </citation>
    <scope>NUCLEOTIDE SEQUENCE</scope>
</reference>
<dbReference type="EMBL" id="LAZR01011649">
    <property type="protein sequence ID" value="KKM60603.1"/>
    <property type="molecule type" value="Genomic_DNA"/>
</dbReference>
<comment type="caution">
    <text evidence="1">The sequence shown here is derived from an EMBL/GenBank/DDBJ whole genome shotgun (WGS) entry which is preliminary data.</text>
</comment>
<accession>A0A0F9ITE5</accession>
<evidence type="ECO:0000313" key="1">
    <source>
        <dbReference type="EMBL" id="KKM60603.1"/>
    </source>
</evidence>
<organism evidence="1">
    <name type="scientific">marine sediment metagenome</name>
    <dbReference type="NCBI Taxonomy" id="412755"/>
    <lineage>
        <taxon>unclassified sequences</taxon>
        <taxon>metagenomes</taxon>
        <taxon>ecological metagenomes</taxon>
    </lineage>
</organism>
<gene>
    <name evidence="1" type="ORF">LCGC14_1540210</name>
</gene>
<proteinExistence type="predicted"/>
<dbReference type="AlphaFoldDB" id="A0A0F9ITE5"/>